<evidence type="ECO:0000313" key="4">
    <source>
        <dbReference type="EMBL" id="MDE1513448.1"/>
    </source>
</evidence>
<evidence type="ECO:0000259" key="3">
    <source>
        <dbReference type="PROSITE" id="PS51755"/>
    </source>
</evidence>
<keyword evidence="1 2" id="KW-0238">DNA-binding</keyword>
<feature type="domain" description="OmpR/PhoB-type" evidence="3">
    <location>
        <begin position="6"/>
        <end position="109"/>
    </location>
</feature>
<organism evidence="4 5">
    <name type="scientific">Vibrio chanodichtyis</name>
    <dbReference type="NCBI Taxonomy" id="3027932"/>
    <lineage>
        <taxon>Bacteria</taxon>
        <taxon>Pseudomonadati</taxon>
        <taxon>Pseudomonadota</taxon>
        <taxon>Gammaproteobacteria</taxon>
        <taxon>Vibrionales</taxon>
        <taxon>Vibrionaceae</taxon>
        <taxon>Vibrio</taxon>
    </lineage>
</organism>
<dbReference type="InterPro" id="IPR036388">
    <property type="entry name" value="WH-like_DNA-bd_sf"/>
</dbReference>
<dbReference type="InterPro" id="IPR001867">
    <property type="entry name" value="OmpR/PhoB-type_DNA-bd"/>
</dbReference>
<keyword evidence="5" id="KW-1185">Reference proteome</keyword>
<dbReference type="EMBL" id="JARBFT010000001">
    <property type="protein sequence ID" value="MDE1513448.1"/>
    <property type="molecule type" value="Genomic_DNA"/>
</dbReference>
<proteinExistence type="predicted"/>
<dbReference type="Gene3D" id="1.10.10.10">
    <property type="entry name" value="Winged helix-like DNA-binding domain superfamily/Winged helix DNA-binding domain"/>
    <property type="match status" value="1"/>
</dbReference>
<dbReference type="PROSITE" id="PS51755">
    <property type="entry name" value="OMPR_PHOB"/>
    <property type="match status" value="1"/>
</dbReference>
<comment type="caution">
    <text evidence="4">The sequence shown here is derived from an EMBL/GenBank/DDBJ whole genome shotgun (WGS) entry which is preliminary data.</text>
</comment>
<name>A0ABT5UYE2_9VIBR</name>
<accession>A0ABT5UYE2</accession>
<dbReference type="CDD" id="cd00383">
    <property type="entry name" value="trans_reg_C"/>
    <property type="match status" value="1"/>
</dbReference>
<feature type="DNA-binding region" description="OmpR/PhoB-type" evidence="2">
    <location>
        <begin position="6"/>
        <end position="109"/>
    </location>
</feature>
<evidence type="ECO:0000256" key="1">
    <source>
        <dbReference type="ARBA" id="ARBA00023125"/>
    </source>
</evidence>
<evidence type="ECO:0000313" key="5">
    <source>
        <dbReference type="Proteomes" id="UP001216189"/>
    </source>
</evidence>
<dbReference type="Proteomes" id="UP001216189">
    <property type="component" value="Unassembled WGS sequence"/>
</dbReference>
<sequence length="280" mass="31360">MGNIGTKFIVAERFTFDPLSNALIDKDNDQELIRLGSNESRILWLLAQRPNDVVSRHDLHAFVWREQGFEVDDSSLTQAISTLRKTLKDSTKLPQYIKTVPKRGYQLIARVEIVEQTIQRDSELLSTEFAETDKMSSEVLEECTAPKISHSQPSTSATPVKTKPDWLTRLMFLVAIVMPCLVLLTNPSQANFKPLTTVDGIAVNTPINHPDLSPWLIPIKLCIQKYNQQHTDQLKPLMVIATGGQNNQLTLNYIHSTAASNSNISLRIVANPSDAIKVCE</sequence>
<dbReference type="Pfam" id="PF00486">
    <property type="entry name" value="Trans_reg_C"/>
    <property type="match status" value="1"/>
</dbReference>
<dbReference type="InterPro" id="IPR016032">
    <property type="entry name" value="Sig_transdc_resp-reg_C-effctor"/>
</dbReference>
<dbReference type="RefSeq" id="WP_166014622.1">
    <property type="nucleotide sequence ID" value="NZ_JARBFT010000001.1"/>
</dbReference>
<gene>
    <name evidence="4" type="ORF">PUN32_00285</name>
</gene>
<reference evidence="4 5" key="1">
    <citation type="submission" date="2023-02" db="EMBL/GenBank/DDBJ databases">
        <title>Vibrio intestini sp. nov., a close relative of Vibrio cholerae isolated from the intestine of Healthy Culter dabryi.</title>
        <authorList>
            <person name="Wu N."/>
        </authorList>
    </citation>
    <scope>NUCLEOTIDE SEQUENCE [LARGE SCALE GENOMIC DNA]</scope>
    <source>
        <strain evidence="4 5">DSL-7</strain>
    </source>
</reference>
<evidence type="ECO:0000256" key="2">
    <source>
        <dbReference type="PROSITE-ProRule" id="PRU01091"/>
    </source>
</evidence>
<protein>
    <submittedName>
        <fullName evidence="4">Transcriptional regulator</fullName>
    </submittedName>
</protein>
<dbReference type="SMART" id="SM00862">
    <property type="entry name" value="Trans_reg_C"/>
    <property type="match status" value="1"/>
</dbReference>
<dbReference type="SUPFAM" id="SSF46894">
    <property type="entry name" value="C-terminal effector domain of the bipartite response regulators"/>
    <property type="match status" value="1"/>
</dbReference>